<keyword evidence="6" id="KW-0869">Chloride channel</keyword>
<evidence type="ECO:0000256" key="2">
    <source>
        <dbReference type="ARBA" id="ARBA00022692"/>
    </source>
</evidence>
<dbReference type="PANTHER" id="PTHR10736:SF65">
    <property type="entry name" value="BESTROPHIN 1, ISOFORM C-RELATED"/>
    <property type="match status" value="1"/>
</dbReference>
<keyword evidence="6" id="KW-0868">Chloride</keyword>
<keyword evidence="3 6" id="KW-1133">Transmembrane helix</keyword>
<feature type="transmembrane region" description="Helical" evidence="6">
    <location>
        <begin position="63"/>
        <end position="82"/>
    </location>
</feature>
<accession>A0A8J2LKZ8</accession>
<dbReference type="Pfam" id="PF01062">
    <property type="entry name" value="Bestrophin"/>
    <property type="match status" value="1"/>
</dbReference>
<proteinExistence type="inferred from homology"/>
<dbReference type="GO" id="GO:0034707">
    <property type="term" value="C:chloride channel complex"/>
    <property type="evidence" value="ECO:0007669"/>
    <property type="project" value="UniProtKB-KW"/>
</dbReference>
<name>A0A8J2LKZ8_9HEXA</name>
<feature type="transmembrane region" description="Helical" evidence="6">
    <location>
        <begin position="94"/>
        <end position="112"/>
    </location>
</feature>
<dbReference type="EMBL" id="CAJVCH010570526">
    <property type="protein sequence ID" value="CAG7835104.1"/>
    <property type="molecule type" value="Genomic_DNA"/>
</dbReference>
<evidence type="ECO:0000313" key="8">
    <source>
        <dbReference type="Proteomes" id="UP000708208"/>
    </source>
</evidence>
<evidence type="ECO:0000256" key="4">
    <source>
        <dbReference type="ARBA" id="ARBA00023136"/>
    </source>
</evidence>
<keyword evidence="6" id="KW-0813">Transport</keyword>
<sequence>MNNKTKHPKYWAPIVWTGGILSRARREGRCSDDMSMNEIITQLTKYRSGLGDLLGFDWATIPLMYTQVVTLATYLYFMAALIGKQFINIDDQKIDLYVPFFTLVEFFFYVGWLKVAETLVNPFGEDDDDFEVNWLIDRNLQVSYLIVDEMHAEHPPMLKDAYWDETGPIDLPYTEAAIKYKTDGHAGSANYMATDKAEFVYLDDRDDITAIKGARSNLVTRRQSLIAPVEMKHKRFTADGEFVKN</sequence>
<comment type="function">
    <text evidence="6">Forms chloride channels.</text>
</comment>
<gene>
    <name evidence="7" type="ORF">AFUS01_LOCUS44525</name>
</gene>
<keyword evidence="8" id="KW-1185">Reference proteome</keyword>
<comment type="similarity">
    <text evidence="5 6">Belongs to the anion channel-forming bestrophin (TC 1.A.46) family. Calcium-sensitive chloride channel subfamily.</text>
</comment>
<evidence type="ECO:0000256" key="1">
    <source>
        <dbReference type="ARBA" id="ARBA00004370"/>
    </source>
</evidence>
<dbReference type="GO" id="GO:0005886">
    <property type="term" value="C:plasma membrane"/>
    <property type="evidence" value="ECO:0007669"/>
    <property type="project" value="UniProtKB-SubCell"/>
</dbReference>
<dbReference type="InterPro" id="IPR021134">
    <property type="entry name" value="Bestrophin-like"/>
</dbReference>
<keyword evidence="2 6" id="KW-0812">Transmembrane</keyword>
<protein>
    <recommendedName>
        <fullName evidence="6">Bestrophin homolog</fullName>
    </recommendedName>
</protein>
<evidence type="ECO:0000256" key="5">
    <source>
        <dbReference type="ARBA" id="ARBA00034769"/>
    </source>
</evidence>
<dbReference type="GO" id="GO:0005254">
    <property type="term" value="F:chloride channel activity"/>
    <property type="evidence" value="ECO:0007669"/>
    <property type="project" value="UniProtKB-KW"/>
</dbReference>
<dbReference type="PANTHER" id="PTHR10736">
    <property type="entry name" value="BESTROPHIN"/>
    <property type="match status" value="1"/>
</dbReference>
<reference evidence="7" key="1">
    <citation type="submission" date="2021-06" db="EMBL/GenBank/DDBJ databases">
        <authorList>
            <person name="Hodson N. C."/>
            <person name="Mongue J. A."/>
            <person name="Jaron S. K."/>
        </authorList>
    </citation>
    <scope>NUCLEOTIDE SEQUENCE</scope>
</reference>
<organism evidence="7 8">
    <name type="scientific">Allacma fusca</name>
    <dbReference type="NCBI Taxonomy" id="39272"/>
    <lineage>
        <taxon>Eukaryota</taxon>
        <taxon>Metazoa</taxon>
        <taxon>Ecdysozoa</taxon>
        <taxon>Arthropoda</taxon>
        <taxon>Hexapoda</taxon>
        <taxon>Collembola</taxon>
        <taxon>Symphypleona</taxon>
        <taxon>Sminthuridae</taxon>
        <taxon>Allacma</taxon>
    </lineage>
</organism>
<dbReference type="InterPro" id="IPR000615">
    <property type="entry name" value="Bestrophin"/>
</dbReference>
<comment type="subcellular location">
    <subcellularLocation>
        <location evidence="6">Cell membrane</location>
        <topology evidence="6">Multi-pass membrane protein</topology>
    </subcellularLocation>
    <subcellularLocation>
        <location evidence="1">Membrane</location>
    </subcellularLocation>
</comment>
<keyword evidence="6" id="KW-1003">Cell membrane</keyword>
<dbReference type="OrthoDB" id="201595at2759"/>
<dbReference type="AlphaFoldDB" id="A0A8J2LKZ8"/>
<keyword evidence="6" id="KW-0406">Ion transport</keyword>
<keyword evidence="4 6" id="KW-0472">Membrane</keyword>
<dbReference type="Proteomes" id="UP000708208">
    <property type="component" value="Unassembled WGS sequence"/>
</dbReference>
<evidence type="ECO:0000256" key="6">
    <source>
        <dbReference type="RuleBase" id="RU363126"/>
    </source>
</evidence>
<keyword evidence="6" id="KW-0407">Ion channel</keyword>
<evidence type="ECO:0000256" key="3">
    <source>
        <dbReference type="ARBA" id="ARBA00022989"/>
    </source>
</evidence>
<comment type="caution">
    <text evidence="7">The sequence shown here is derived from an EMBL/GenBank/DDBJ whole genome shotgun (WGS) entry which is preliminary data.</text>
</comment>
<evidence type="ECO:0000313" key="7">
    <source>
        <dbReference type="EMBL" id="CAG7835104.1"/>
    </source>
</evidence>